<gene>
    <name evidence="1" type="ordered locus">SPAB_02759</name>
</gene>
<reference evidence="1 2" key="1">
    <citation type="submission" date="2007-11" db="EMBL/GenBank/DDBJ databases">
        <authorList>
            <consortium name="The Salmonella enterica serovar Paratyphi B Genome Sequencing Project"/>
            <person name="McClelland M."/>
            <person name="Sanderson E.K."/>
            <person name="Porwollik S."/>
            <person name="Spieth J."/>
            <person name="Clifton W.S."/>
            <person name="Fulton R."/>
            <person name="Cordes M."/>
            <person name="Wollam A."/>
            <person name="Shah N."/>
            <person name="Pepin K."/>
            <person name="Bhonagiri V."/>
            <person name="Nash W."/>
            <person name="Johnson M."/>
            <person name="Thiruvilangam P."/>
            <person name="Wilson R."/>
        </authorList>
    </citation>
    <scope>NUCLEOTIDE SEQUENCE [LARGE SCALE GENOMIC DNA]</scope>
    <source>
        <strain evidence="2">ATCC BAA-1250 / SPB7</strain>
    </source>
</reference>
<accession>A0A6C6Z438</accession>
<evidence type="ECO:0000313" key="2">
    <source>
        <dbReference type="Proteomes" id="UP000008556"/>
    </source>
</evidence>
<protein>
    <submittedName>
        <fullName evidence="1">Uncharacterized protein</fullName>
    </submittedName>
</protein>
<proteinExistence type="predicted"/>
<dbReference type="AlphaFoldDB" id="A0A6C6Z438"/>
<dbReference type="EMBL" id="CP000886">
    <property type="protein sequence ID" value="ABX68136.1"/>
    <property type="molecule type" value="Genomic_DNA"/>
</dbReference>
<dbReference type="KEGG" id="spq:SPAB_02759"/>
<name>A0A6C6Z438_SALPB</name>
<organism evidence="1 2">
    <name type="scientific">Salmonella paratyphi B (strain ATCC BAA-1250 / SPB7)</name>
    <dbReference type="NCBI Taxonomy" id="1016998"/>
    <lineage>
        <taxon>Bacteria</taxon>
        <taxon>Pseudomonadati</taxon>
        <taxon>Pseudomonadota</taxon>
        <taxon>Gammaproteobacteria</taxon>
        <taxon>Enterobacterales</taxon>
        <taxon>Enterobacteriaceae</taxon>
        <taxon>Salmonella</taxon>
    </lineage>
</organism>
<evidence type="ECO:0000313" key="1">
    <source>
        <dbReference type="EMBL" id="ABX68136.1"/>
    </source>
</evidence>
<dbReference type="Proteomes" id="UP000008556">
    <property type="component" value="Chromosome"/>
</dbReference>
<sequence length="34" mass="4090">MSNFHLFSTTINKIYHLIKITYFLPTINTNIMKM</sequence>